<dbReference type="InterPro" id="IPR006029">
    <property type="entry name" value="Neurotrans-gated_channel_TM"/>
</dbReference>
<feature type="non-terminal residue" evidence="14">
    <location>
        <position position="1"/>
    </location>
</feature>
<evidence type="ECO:0000256" key="3">
    <source>
        <dbReference type="ARBA" id="ARBA00022448"/>
    </source>
</evidence>
<evidence type="ECO:0000256" key="1">
    <source>
        <dbReference type="ARBA" id="ARBA00004141"/>
    </source>
</evidence>
<reference evidence="14 15" key="1">
    <citation type="journal article" date="2007" name="Science">
        <title>Sea anemone genome reveals ancestral eumetazoan gene repertoire and genomic organization.</title>
        <authorList>
            <person name="Putnam N.H."/>
            <person name="Srivastava M."/>
            <person name="Hellsten U."/>
            <person name="Dirks B."/>
            <person name="Chapman J."/>
            <person name="Salamov A."/>
            <person name="Terry A."/>
            <person name="Shapiro H."/>
            <person name="Lindquist E."/>
            <person name="Kapitonov V.V."/>
            <person name="Jurka J."/>
            <person name="Genikhovich G."/>
            <person name="Grigoriev I.V."/>
            <person name="Lucas S.M."/>
            <person name="Steele R.E."/>
            <person name="Finnerty J.R."/>
            <person name="Technau U."/>
            <person name="Martindale M.Q."/>
            <person name="Rokhsar D.S."/>
        </authorList>
    </citation>
    <scope>NUCLEOTIDE SEQUENCE [LARGE SCALE GENOMIC DNA]</scope>
    <source>
        <strain evidence="15">CH2 X CH6</strain>
    </source>
</reference>
<evidence type="ECO:0000259" key="13">
    <source>
        <dbReference type="Pfam" id="PF02932"/>
    </source>
</evidence>
<evidence type="ECO:0000256" key="2">
    <source>
        <dbReference type="ARBA" id="ARBA00004236"/>
    </source>
</evidence>
<keyword evidence="8 11" id="KW-0406">Ion transport</keyword>
<name>A7RS31_NEMVE</name>
<dbReference type="HOGENOM" id="CLU_010920_3_1_1"/>
<keyword evidence="15" id="KW-1185">Reference proteome</keyword>
<dbReference type="InterPro" id="IPR006028">
    <property type="entry name" value="GABAA/Glycine_rcpt"/>
</dbReference>
<dbReference type="CDD" id="cd18990">
    <property type="entry name" value="LGIC_ECD_GABAAR"/>
    <property type="match status" value="1"/>
</dbReference>
<evidence type="ECO:0000256" key="5">
    <source>
        <dbReference type="ARBA" id="ARBA00022692"/>
    </source>
</evidence>
<comment type="similarity">
    <text evidence="11">Belongs to the ligand-gated ion channel (TC 1.A.9) family.</text>
</comment>
<dbReference type="InterPro" id="IPR006202">
    <property type="entry name" value="Neur_chan_lig-bd"/>
</dbReference>
<accession>A7RS31</accession>
<gene>
    <name evidence="14" type="ORF">NEMVEDRAFT_v1g91440</name>
</gene>
<dbReference type="InterPro" id="IPR036734">
    <property type="entry name" value="Neur_chan_lig-bd_sf"/>
</dbReference>
<dbReference type="EMBL" id="DS469533">
    <property type="protein sequence ID" value="EDO45677.1"/>
    <property type="molecule type" value="Genomic_DNA"/>
</dbReference>
<organism evidence="14 15">
    <name type="scientific">Nematostella vectensis</name>
    <name type="common">Starlet sea anemone</name>
    <dbReference type="NCBI Taxonomy" id="45351"/>
    <lineage>
        <taxon>Eukaryota</taxon>
        <taxon>Metazoa</taxon>
        <taxon>Cnidaria</taxon>
        <taxon>Anthozoa</taxon>
        <taxon>Hexacorallia</taxon>
        <taxon>Actiniaria</taxon>
        <taxon>Edwardsiidae</taxon>
        <taxon>Nematostella</taxon>
    </lineage>
</organism>
<keyword evidence="9 11" id="KW-0472">Membrane</keyword>
<dbReference type="PhylomeDB" id="A7RS31"/>
<dbReference type="NCBIfam" id="TIGR00860">
    <property type="entry name" value="LIC"/>
    <property type="match status" value="1"/>
</dbReference>
<dbReference type="PRINTS" id="PR00253">
    <property type="entry name" value="GABAARECEPTR"/>
</dbReference>
<sequence>PVLVTTELNLVSISQFREADMEFTAEMYFRQAWHDPRLAFGVTMGNSTVPVITLYGDLSDSLWQPDTYFENEVQGKIHELTIKNKYMRVYSDGRVMTSLRVTLSCSCAMDFRKFPMDKQNCGISFASYGYTTADIVYQWADERVTWAHDQEIAQFVLEKIETENLTRRYITGDFSALGIRLRLNRRLGHYLTRVYVPAVLIVMLSWLSFYLDRHSAPARVSLGITTVLTMTTLLIGIGQGSLPVVSYVKALDWYLFVSYCMVFGAFAEYAVINHRDKSYFLKLRRRSRMHNVKHNGCSVDKVS</sequence>
<comment type="subcellular location">
    <subcellularLocation>
        <location evidence="2">Cell membrane</location>
    </subcellularLocation>
    <subcellularLocation>
        <location evidence="1">Membrane</location>
        <topology evidence="1">Multi-pass membrane protein</topology>
    </subcellularLocation>
</comment>
<dbReference type="Pfam" id="PF02932">
    <property type="entry name" value="Neur_chan_memb"/>
    <property type="match status" value="1"/>
</dbReference>
<dbReference type="Gene3D" id="1.20.58.390">
    <property type="entry name" value="Neurotransmitter-gated ion-channel transmembrane domain"/>
    <property type="match status" value="1"/>
</dbReference>
<feature type="domain" description="Neurotransmitter-gated ion-channel ligand-binding" evidence="12">
    <location>
        <begin position="1"/>
        <end position="185"/>
    </location>
</feature>
<dbReference type="InterPro" id="IPR018000">
    <property type="entry name" value="Neurotransmitter_ion_chnl_CS"/>
</dbReference>
<protein>
    <submittedName>
        <fullName evidence="14">Uncharacterized protein</fullName>
    </submittedName>
</protein>
<dbReference type="InterPro" id="IPR036719">
    <property type="entry name" value="Neuro-gated_channel_TM_sf"/>
</dbReference>
<feature type="transmembrane region" description="Helical" evidence="11">
    <location>
        <begin position="222"/>
        <end position="241"/>
    </location>
</feature>
<evidence type="ECO:0000256" key="7">
    <source>
        <dbReference type="ARBA" id="ARBA00022989"/>
    </source>
</evidence>
<dbReference type="FunFam" id="1.20.58.390:FF:000138">
    <property type="entry name" value="Predicted protein"/>
    <property type="match status" value="1"/>
</dbReference>
<dbReference type="InterPro" id="IPR006201">
    <property type="entry name" value="Neur_channel"/>
</dbReference>
<dbReference type="GO" id="GO:0098794">
    <property type="term" value="C:postsynapse"/>
    <property type="evidence" value="ECO:0007669"/>
    <property type="project" value="GOC"/>
</dbReference>
<comment type="caution">
    <text evidence="11">Lacks conserved residue(s) required for the propagation of feature annotation.</text>
</comment>
<dbReference type="STRING" id="45351.A7RS31"/>
<dbReference type="Proteomes" id="UP000001593">
    <property type="component" value="Unassembled WGS sequence"/>
</dbReference>
<dbReference type="GO" id="GO:0004888">
    <property type="term" value="F:transmembrane signaling receptor activity"/>
    <property type="evidence" value="ECO:0007669"/>
    <property type="project" value="InterPro"/>
</dbReference>
<dbReference type="PANTHER" id="PTHR18945">
    <property type="entry name" value="NEUROTRANSMITTER GATED ION CHANNEL"/>
    <property type="match status" value="1"/>
</dbReference>
<dbReference type="FunFam" id="2.70.170.10:FF:000045">
    <property type="entry name" value="Predicted protein"/>
    <property type="match status" value="1"/>
</dbReference>
<dbReference type="GO" id="GO:0005886">
    <property type="term" value="C:plasma membrane"/>
    <property type="evidence" value="ECO:0007669"/>
    <property type="project" value="UniProtKB-SubCell"/>
</dbReference>
<feature type="transmembrane region" description="Helical" evidence="11">
    <location>
        <begin position="253"/>
        <end position="272"/>
    </location>
</feature>
<dbReference type="GO" id="GO:1902476">
    <property type="term" value="P:chloride transmembrane transport"/>
    <property type="evidence" value="ECO:0000318"/>
    <property type="project" value="GO_Central"/>
</dbReference>
<evidence type="ECO:0000313" key="15">
    <source>
        <dbReference type="Proteomes" id="UP000001593"/>
    </source>
</evidence>
<evidence type="ECO:0000256" key="6">
    <source>
        <dbReference type="ARBA" id="ARBA00022729"/>
    </source>
</evidence>
<dbReference type="eggNOG" id="KOG3644">
    <property type="taxonomic scope" value="Eukaryota"/>
</dbReference>
<keyword evidence="3 11" id="KW-0813">Transport</keyword>
<dbReference type="SUPFAM" id="SSF63712">
    <property type="entry name" value="Nicotinic receptor ligand binding domain-like"/>
    <property type="match status" value="1"/>
</dbReference>
<evidence type="ECO:0000256" key="11">
    <source>
        <dbReference type="RuleBase" id="RU000687"/>
    </source>
</evidence>
<keyword evidence="5 11" id="KW-0812">Transmembrane</keyword>
<evidence type="ECO:0000256" key="9">
    <source>
        <dbReference type="ARBA" id="ARBA00023136"/>
    </source>
</evidence>
<dbReference type="InterPro" id="IPR038050">
    <property type="entry name" value="Neuro_actylchol_rec"/>
</dbReference>
<dbReference type="CDD" id="cd19049">
    <property type="entry name" value="LGIC_TM_anion"/>
    <property type="match status" value="1"/>
</dbReference>
<evidence type="ECO:0000313" key="14">
    <source>
        <dbReference type="EMBL" id="EDO45677.1"/>
    </source>
</evidence>
<dbReference type="SUPFAM" id="SSF90112">
    <property type="entry name" value="Neurotransmitter-gated ion-channel transmembrane pore"/>
    <property type="match status" value="1"/>
</dbReference>
<keyword evidence="4" id="KW-1003">Cell membrane</keyword>
<keyword evidence="6" id="KW-0732">Signal</keyword>
<dbReference type="InParanoid" id="A7RS31"/>
<dbReference type="AlphaFoldDB" id="A7RS31"/>
<dbReference type="Gene3D" id="2.70.170.10">
    <property type="entry name" value="Neurotransmitter-gated ion-channel ligand-binding domain"/>
    <property type="match status" value="1"/>
</dbReference>
<evidence type="ECO:0000259" key="12">
    <source>
        <dbReference type="Pfam" id="PF02931"/>
    </source>
</evidence>
<dbReference type="OMA" id="GYACFNV"/>
<evidence type="ECO:0000256" key="4">
    <source>
        <dbReference type="ARBA" id="ARBA00022475"/>
    </source>
</evidence>
<feature type="transmembrane region" description="Helical" evidence="11">
    <location>
        <begin position="190"/>
        <end position="210"/>
    </location>
</feature>
<keyword evidence="10 11" id="KW-0407">Ion channel</keyword>
<proteinExistence type="inferred from homology"/>
<dbReference type="PRINTS" id="PR00252">
    <property type="entry name" value="NRIONCHANNEL"/>
</dbReference>
<dbReference type="KEGG" id="nve:5517794"/>
<dbReference type="PROSITE" id="PS00236">
    <property type="entry name" value="NEUROTR_ION_CHANNEL"/>
    <property type="match status" value="1"/>
</dbReference>
<dbReference type="Pfam" id="PF02931">
    <property type="entry name" value="Neur_chan_LBD"/>
    <property type="match status" value="1"/>
</dbReference>
<evidence type="ECO:0000256" key="10">
    <source>
        <dbReference type="ARBA" id="ARBA00023303"/>
    </source>
</evidence>
<dbReference type="OrthoDB" id="407674at2759"/>
<evidence type="ECO:0000256" key="8">
    <source>
        <dbReference type="ARBA" id="ARBA00023065"/>
    </source>
</evidence>
<dbReference type="GO" id="GO:0005231">
    <property type="term" value="F:excitatory extracellular ligand-gated monoatomic ion channel activity"/>
    <property type="evidence" value="ECO:0000318"/>
    <property type="project" value="GO_Central"/>
</dbReference>
<keyword evidence="7 11" id="KW-1133">Transmembrane helix</keyword>
<feature type="domain" description="Neurotransmitter-gated ion-channel transmembrane" evidence="13">
    <location>
        <begin position="194"/>
        <end position="274"/>
    </location>
</feature>